<accession>A0A9D2VJH8</accession>
<keyword evidence="1" id="KW-1133">Transmembrane helix</keyword>
<keyword evidence="1" id="KW-0812">Transmembrane</keyword>
<protein>
    <submittedName>
        <fullName evidence="2">Uncharacterized protein</fullName>
    </submittedName>
</protein>
<dbReference type="AlphaFoldDB" id="A0A9D2VJH8"/>
<dbReference type="RefSeq" id="WP_157941023.1">
    <property type="nucleotide sequence ID" value="NZ_PPEL01000023.1"/>
</dbReference>
<comment type="caution">
    <text evidence="2">The sequence shown here is derived from an EMBL/GenBank/DDBJ whole genome shotgun (WGS) entry which is preliminary data.</text>
</comment>
<feature type="transmembrane region" description="Helical" evidence="1">
    <location>
        <begin position="29"/>
        <end position="49"/>
    </location>
</feature>
<reference evidence="2" key="2">
    <citation type="submission" date="2021-09" db="EMBL/GenBank/DDBJ databases">
        <authorList>
            <person name="Gilroy R."/>
        </authorList>
    </citation>
    <scope>NUCLEOTIDE SEQUENCE</scope>
    <source>
        <strain evidence="2">USAMLcec12-2067</strain>
    </source>
</reference>
<sequence>MLDVFADVLADVLIPDGWRNRDGEVYGRWLVLLLLLAFAVVAVAVFGLLRALGVH</sequence>
<dbReference type="EMBL" id="DYZL01000065">
    <property type="protein sequence ID" value="HJH42833.1"/>
    <property type="molecule type" value="Genomic_DNA"/>
</dbReference>
<keyword evidence="1" id="KW-0472">Membrane</keyword>
<dbReference type="Proteomes" id="UP000789325">
    <property type="component" value="Unassembled WGS sequence"/>
</dbReference>
<evidence type="ECO:0000313" key="3">
    <source>
        <dbReference type="Proteomes" id="UP000789325"/>
    </source>
</evidence>
<reference evidence="2" key="1">
    <citation type="journal article" date="2021" name="PeerJ">
        <title>Extensive microbial diversity within the chicken gut microbiome revealed by metagenomics and culture.</title>
        <authorList>
            <person name="Gilroy R."/>
            <person name="Ravi A."/>
            <person name="Getino M."/>
            <person name="Pursley I."/>
            <person name="Horton D.L."/>
            <person name="Alikhan N.F."/>
            <person name="Baker D."/>
            <person name="Gharbi K."/>
            <person name="Hall N."/>
            <person name="Watson M."/>
            <person name="Adriaenssens E.M."/>
            <person name="Foster-Nyarko E."/>
            <person name="Jarju S."/>
            <person name="Secka A."/>
            <person name="Antonio M."/>
            <person name="Oren A."/>
            <person name="Chaudhuri R.R."/>
            <person name="La Ragione R."/>
            <person name="Hildebrand F."/>
            <person name="Pallen M.J."/>
        </authorList>
    </citation>
    <scope>NUCLEOTIDE SEQUENCE</scope>
    <source>
        <strain evidence="2">USAMLcec12-2067</strain>
    </source>
</reference>
<evidence type="ECO:0000256" key="1">
    <source>
        <dbReference type="SAM" id="Phobius"/>
    </source>
</evidence>
<proteinExistence type="predicted"/>
<organism evidence="2 3">
    <name type="scientific">Rubneribacter badeniensis</name>
    <dbReference type="NCBI Taxonomy" id="2070688"/>
    <lineage>
        <taxon>Bacteria</taxon>
        <taxon>Bacillati</taxon>
        <taxon>Actinomycetota</taxon>
        <taxon>Coriobacteriia</taxon>
        <taxon>Eggerthellales</taxon>
        <taxon>Eggerthellaceae</taxon>
        <taxon>Rubneribacter</taxon>
    </lineage>
</organism>
<name>A0A9D2VJH8_9ACTN</name>
<gene>
    <name evidence="2" type="ORF">K8V16_03465</name>
</gene>
<evidence type="ECO:0000313" key="2">
    <source>
        <dbReference type="EMBL" id="HJH42833.1"/>
    </source>
</evidence>